<feature type="transmembrane region" description="Helical" evidence="8">
    <location>
        <begin position="401"/>
        <end position="421"/>
    </location>
</feature>
<evidence type="ECO:0000256" key="6">
    <source>
        <dbReference type="ARBA" id="ARBA00023136"/>
    </source>
</evidence>
<reference evidence="10 11" key="1">
    <citation type="journal article" date="2019" name="Int. J. Syst. Evol. Microbiol.">
        <title>The Global Catalogue of Microorganisms (GCM) 10K type strain sequencing project: providing services to taxonomists for standard genome sequencing and annotation.</title>
        <authorList>
            <consortium name="The Broad Institute Genomics Platform"/>
            <consortium name="The Broad Institute Genome Sequencing Center for Infectious Disease"/>
            <person name="Wu L."/>
            <person name="Ma J."/>
        </authorList>
    </citation>
    <scope>NUCLEOTIDE SEQUENCE [LARGE SCALE GENOMIC DNA]</scope>
    <source>
        <strain evidence="10 11">JCM 6833</strain>
    </source>
</reference>
<feature type="transmembrane region" description="Helical" evidence="8">
    <location>
        <begin position="283"/>
        <end position="303"/>
    </location>
</feature>
<feature type="domain" description="Major facilitator superfamily (MFS) profile" evidence="9">
    <location>
        <begin position="38"/>
        <end position="428"/>
    </location>
</feature>
<keyword evidence="3" id="KW-1003">Cell membrane</keyword>
<feature type="transmembrane region" description="Helical" evidence="8">
    <location>
        <begin position="255"/>
        <end position="277"/>
    </location>
</feature>
<accession>A0ABN3QUM1</accession>
<dbReference type="CDD" id="cd06173">
    <property type="entry name" value="MFS_MefA_like"/>
    <property type="match status" value="1"/>
</dbReference>
<proteinExistence type="predicted"/>
<feature type="transmembrane region" description="Helical" evidence="8">
    <location>
        <begin position="103"/>
        <end position="124"/>
    </location>
</feature>
<evidence type="ECO:0000256" key="8">
    <source>
        <dbReference type="SAM" id="Phobius"/>
    </source>
</evidence>
<keyword evidence="11" id="KW-1185">Reference proteome</keyword>
<dbReference type="RefSeq" id="WP_344548440.1">
    <property type="nucleotide sequence ID" value="NZ_BAAATD010000019.1"/>
</dbReference>
<dbReference type="InterPro" id="IPR020846">
    <property type="entry name" value="MFS_dom"/>
</dbReference>
<feature type="transmembrane region" description="Helical" evidence="8">
    <location>
        <begin position="315"/>
        <end position="333"/>
    </location>
</feature>
<keyword evidence="5 8" id="KW-1133">Transmembrane helix</keyword>
<feature type="transmembrane region" description="Helical" evidence="8">
    <location>
        <begin position="177"/>
        <end position="196"/>
    </location>
</feature>
<evidence type="ECO:0000256" key="2">
    <source>
        <dbReference type="ARBA" id="ARBA00022448"/>
    </source>
</evidence>
<dbReference type="PANTHER" id="PTHR43266:SF2">
    <property type="entry name" value="MAJOR FACILITATOR SUPERFAMILY (MFS) PROFILE DOMAIN-CONTAINING PROTEIN"/>
    <property type="match status" value="1"/>
</dbReference>
<keyword evidence="6 8" id="KW-0472">Membrane</keyword>
<dbReference type="PANTHER" id="PTHR43266">
    <property type="entry name" value="MACROLIDE-EFFLUX PROTEIN"/>
    <property type="match status" value="1"/>
</dbReference>
<keyword evidence="4 8" id="KW-0812">Transmembrane</keyword>
<evidence type="ECO:0000256" key="5">
    <source>
        <dbReference type="ARBA" id="ARBA00022989"/>
    </source>
</evidence>
<dbReference type="Proteomes" id="UP001501509">
    <property type="component" value="Unassembled WGS sequence"/>
</dbReference>
<feature type="compositionally biased region" description="Low complexity" evidence="7">
    <location>
        <begin position="16"/>
        <end position="30"/>
    </location>
</feature>
<organism evidence="10 11">
    <name type="scientific">Actinomadura fulvescens</name>
    <dbReference type="NCBI Taxonomy" id="46160"/>
    <lineage>
        <taxon>Bacteria</taxon>
        <taxon>Bacillati</taxon>
        <taxon>Actinomycetota</taxon>
        <taxon>Actinomycetes</taxon>
        <taxon>Streptosporangiales</taxon>
        <taxon>Thermomonosporaceae</taxon>
        <taxon>Actinomadura</taxon>
    </lineage>
</organism>
<evidence type="ECO:0000313" key="10">
    <source>
        <dbReference type="EMBL" id="GAA2635023.1"/>
    </source>
</evidence>
<feature type="transmembrane region" description="Helical" evidence="8">
    <location>
        <begin position="74"/>
        <end position="96"/>
    </location>
</feature>
<keyword evidence="2" id="KW-0813">Transport</keyword>
<evidence type="ECO:0000256" key="3">
    <source>
        <dbReference type="ARBA" id="ARBA00022475"/>
    </source>
</evidence>
<evidence type="ECO:0000259" key="9">
    <source>
        <dbReference type="PROSITE" id="PS50850"/>
    </source>
</evidence>
<dbReference type="InterPro" id="IPR011701">
    <property type="entry name" value="MFS"/>
</dbReference>
<comment type="caution">
    <text evidence="10">The sequence shown here is derived from an EMBL/GenBank/DDBJ whole genome shotgun (WGS) entry which is preliminary data.</text>
</comment>
<protein>
    <submittedName>
        <fullName evidence="10">MFS transporter</fullName>
    </submittedName>
</protein>
<feature type="region of interest" description="Disordered" evidence="7">
    <location>
        <begin position="1"/>
        <end position="30"/>
    </location>
</feature>
<dbReference type="InterPro" id="IPR036259">
    <property type="entry name" value="MFS_trans_sf"/>
</dbReference>
<feature type="transmembrane region" description="Helical" evidence="8">
    <location>
        <begin position="339"/>
        <end position="361"/>
    </location>
</feature>
<dbReference type="Gene3D" id="1.20.1250.20">
    <property type="entry name" value="MFS general substrate transporter like domains"/>
    <property type="match status" value="1"/>
</dbReference>
<feature type="transmembrane region" description="Helical" evidence="8">
    <location>
        <begin position="373"/>
        <end position="395"/>
    </location>
</feature>
<gene>
    <name evidence="10" type="ORF">GCM10010411_87400</name>
</gene>
<evidence type="ECO:0000256" key="4">
    <source>
        <dbReference type="ARBA" id="ARBA00022692"/>
    </source>
</evidence>
<dbReference type="SUPFAM" id="SSF103473">
    <property type="entry name" value="MFS general substrate transporter"/>
    <property type="match status" value="1"/>
</dbReference>
<comment type="subcellular location">
    <subcellularLocation>
        <location evidence="1">Cell membrane</location>
        <topology evidence="1">Multi-pass membrane protein</topology>
    </subcellularLocation>
</comment>
<feature type="transmembrane region" description="Helical" evidence="8">
    <location>
        <begin position="130"/>
        <end position="148"/>
    </location>
</feature>
<feature type="transmembrane region" description="Helical" evidence="8">
    <location>
        <begin position="202"/>
        <end position="219"/>
    </location>
</feature>
<dbReference type="Pfam" id="PF07690">
    <property type="entry name" value="MFS_1"/>
    <property type="match status" value="1"/>
</dbReference>
<evidence type="ECO:0000256" key="7">
    <source>
        <dbReference type="SAM" id="MobiDB-lite"/>
    </source>
</evidence>
<sequence>MNAGDQADPGDRADPGDQVGPAAPQAPQVLPPLHRNRDFVLLWVGQAVSHLGVQISQTALPLLVLAVTGSAAKAGIIATVRFIVIYSLQLFAGVLVDRWSNRVVMLICDAGRAIALGSVAIAIVADHLTYAHLIAVAVCEAVFGVFFGPAETPAVRQVVPAAQLKEGIARNQIRGQIANVVGLPLGGFLFAWHRVAPFAADAISYLLSFAAITMIRARLDPLSRDRRPRQQGLIPEVRRGLSWVWREPFLRTFTLWLAAAGVIFSAIHLVATVLALWRGASGAELGVMYAIVGVAGLIGALLIPLVQRKLRSRAIVQLFACTATVAIAAMLVAPTPYLIGIATAAPMLLGPSLNAILFGYILTHAPDDMQGRVTSATLQIANSGAFLGPALFGVLLDSLGALATVGCITGIMAVLAAVTFLPGLAQESGGDAVPVLDDTRGGQP</sequence>
<evidence type="ECO:0000256" key="1">
    <source>
        <dbReference type="ARBA" id="ARBA00004651"/>
    </source>
</evidence>
<name>A0ABN3QUM1_9ACTN</name>
<evidence type="ECO:0000313" key="11">
    <source>
        <dbReference type="Proteomes" id="UP001501509"/>
    </source>
</evidence>
<dbReference type="PROSITE" id="PS50850">
    <property type="entry name" value="MFS"/>
    <property type="match status" value="1"/>
</dbReference>
<dbReference type="EMBL" id="BAAATD010000019">
    <property type="protein sequence ID" value="GAA2635023.1"/>
    <property type="molecule type" value="Genomic_DNA"/>
</dbReference>